<dbReference type="AlphaFoldDB" id="A0A9P9GJI5"/>
<evidence type="ECO:0000313" key="2">
    <source>
        <dbReference type="EMBL" id="KAH7239705.1"/>
    </source>
</evidence>
<comment type="caution">
    <text evidence="2">The sequence shown here is derived from an EMBL/GenBank/DDBJ whole genome shotgun (WGS) entry which is preliminary data.</text>
</comment>
<evidence type="ECO:0000256" key="1">
    <source>
        <dbReference type="SAM" id="MobiDB-lite"/>
    </source>
</evidence>
<keyword evidence="3" id="KW-1185">Reference proteome</keyword>
<feature type="region of interest" description="Disordered" evidence="1">
    <location>
        <begin position="311"/>
        <end position="341"/>
    </location>
</feature>
<organism evidence="2 3">
    <name type="scientific">Fusarium solani</name>
    <name type="common">Filamentous fungus</name>
    <dbReference type="NCBI Taxonomy" id="169388"/>
    <lineage>
        <taxon>Eukaryota</taxon>
        <taxon>Fungi</taxon>
        <taxon>Dikarya</taxon>
        <taxon>Ascomycota</taxon>
        <taxon>Pezizomycotina</taxon>
        <taxon>Sordariomycetes</taxon>
        <taxon>Hypocreomycetidae</taxon>
        <taxon>Hypocreales</taxon>
        <taxon>Nectriaceae</taxon>
        <taxon>Fusarium</taxon>
        <taxon>Fusarium solani species complex</taxon>
    </lineage>
</organism>
<protein>
    <submittedName>
        <fullName evidence="2">Uncharacterized protein</fullName>
    </submittedName>
</protein>
<name>A0A9P9GJI5_FUSSL</name>
<dbReference type="EMBL" id="JAGTJS010000021">
    <property type="protein sequence ID" value="KAH7239705.1"/>
    <property type="molecule type" value="Genomic_DNA"/>
</dbReference>
<sequence>MTTISHLIEMAAMLGLYWKVFDRAEDKYRAEGNGCMLTGTAAPDLGIVFSFQVTGNRKFRETRLIPTGDVRNLCYGVVPTIYRNLKNIERAGYPSDEPLGLGVLQVGSRREIAETLGRIGCNTVTCNFFLDETKNVTHFLPEFGFVLVELKTHGERILNHSRESYLEGKIGLFKALHEAINACDQILTAKNDTAIPQMTQARPGRREVVQDVLRSHIQEFLRLLNRDDDRSSDTDPDWNTNVFPATYRRQESVGDIHEASPEERQDKFMAFYFSTIRPNVSARSSRATDRRSAASATHTGHIFPHVGFSRAKRWADGSGPPSPGLSTIDPSTGSGEQVPPTEAVACQPVEEVSHDAVWCQMCR</sequence>
<proteinExistence type="predicted"/>
<evidence type="ECO:0000313" key="3">
    <source>
        <dbReference type="Proteomes" id="UP000736672"/>
    </source>
</evidence>
<dbReference type="OrthoDB" id="5227693at2759"/>
<gene>
    <name evidence="2" type="ORF">B0J15DRAFT_569053</name>
</gene>
<dbReference type="Proteomes" id="UP000736672">
    <property type="component" value="Unassembled WGS sequence"/>
</dbReference>
<feature type="compositionally biased region" description="Polar residues" evidence="1">
    <location>
        <begin position="324"/>
        <end position="335"/>
    </location>
</feature>
<reference evidence="2" key="1">
    <citation type="journal article" date="2021" name="Nat. Commun.">
        <title>Genetic determinants of endophytism in the Arabidopsis root mycobiome.</title>
        <authorList>
            <person name="Mesny F."/>
            <person name="Miyauchi S."/>
            <person name="Thiergart T."/>
            <person name="Pickel B."/>
            <person name="Atanasova L."/>
            <person name="Karlsson M."/>
            <person name="Huettel B."/>
            <person name="Barry K.W."/>
            <person name="Haridas S."/>
            <person name="Chen C."/>
            <person name="Bauer D."/>
            <person name="Andreopoulos W."/>
            <person name="Pangilinan J."/>
            <person name="LaButti K."/>
            <person name="Riley R."/>
            <person name="Lipzen A."/>
            <person name="Clum A."/>
            <person name="Drula E."/>
            <person name="Henrissat B."/>
            <person name="Kohler A."/>
            <person name="Grigoriev I.V."/>
            <person name="Martin F.M."/>
            <person name="Hacquard S."/>
        </authorList>
    </citation>
    <scope>NUCLEOTIDE SEQUENCE</scope>
    <source>
        <strain evidence="2">FSSC 5 MPI-SDFR-AT-0091</strain>
    </source>
</reference>
<accession>A0A9P9GJI5</accession>